<dbReference type="AlphaFoldDB" id="K5BBB6"/>
<feature type="compositionally biased region" description="Polar residues" evidence="1">
    <location>
        <begin position="131"/>
        <end position="144"/>
    </location>
</feature>
<feature type="compositionally biased region" description="Pro residues" evidence="1">
    <location>
        <begin position="110"/>
        <end position="126"/>
    </location>
</feature>
<dbReference type="PATRIC" id="fig|1122247.3.peg.2193"/>
<proteinExistence type="predicted"/>
<sequence length="170" mass="17785">MGKHGSLENRDPDEALAEPVTEPIPVVRPLPGGPRHAATAATTLTFKPAPAPWWRTGRVAAVLAAVVALSIVVALIFWLLRGTDPESGTTPAPPPSPSSTTPTTTAPSPSSEPPPPPPPPPAPEENPAPTRQYQPPRQWSSTPRSKPEIGVTRSPISVAPRTRTPPSGAR</sequence>
<accession>K5BBB6</accession>
<evidence type="ECO:0000256" key="1">
    <source>
        <dbReference type="SAM" id="MobiDB-lite"/>
    </source>
</evidence>
<keyword evidence="2" id="KW-1133">Transmembrane helix</keyword>
<protein>
    <submittedName>
        <fullName evidence="3">Uncharacterized protein</fullName>
    </submittedName>
</protein>
<keyword evidence="2" id="KW-0812">Transmembrane</keyword>
<dbReference type="EMBL" id="AMRA01000056">
    <property type="protein sequence ID" value="EKF23705.1"/>
    <property type="molecule type" value="Genomic_DNA"/>
</dbReference>
<dbReference type="STRING" id="1122247.GCA_000379865_00286"/>
<dbReference type="RefSeq" id="WP_005627611.1">
    <property type="nucleotide sequence ID" value="NZ_AMRA01000056.1"/>
</dbReference>
<reference evidence="3 4" key="1">
    <citation type="journal article" date="2012" name="J. Bacteriol.">
        <title>Genome sequence of Mycobacterium hassiacum DSM 44199, a rare source of heat-stable mycobacterial proteins.</title>
        <authorList>
            <person name="Tiago I."/>
            <person name="Maranha A."/>
            <person name="Mendes V."/>
            <person name="Alarico S."/>
            <person name="Moynihan P.J."/>
            <person name="Clarke A.J."/>
            <person name="Macedo-Ribeiro S."/>
            <person name="Pereira P.J."/>
            <person name="Empadinhas N."/>
        </authorList>
    </citation>
    <scope>NUCLEOTIDE SEQUENCE [LARGE SCALE GENOMIC DNA]</scope>
    <source>
        <strain evidence="4">DSM 44199 / CIP 105218 / JCM 12690 / 3849</strain>
    </source>
</reference>
<feature type="region of interest" description="Disordered" evidence="1">
    <location>
        <begin position="1"/>
        <end position="36"/>
    </location>
</feature>
<feature type="region of interest" description="Disordered" evidence="1">
    <location>
        <begin position="83"/>
        <end position="170"/>
    </location>
</feature>
<evidence type="ECO:0000313" key="4">
    <source>
        <dbReference type="Proteomes" id="UP000006265"/>
    </source>
</evidence>
<evidence type="ECO:0000313" key="3">
    <source>
        <dbReference type="EMBL" id="EKF23705.1"/>
    </source>
</evidence>
<gene>
    <name evidence="3" type="ORF">C731_2279</name>
</gene>
<organism evidence="3 4">
    <name type="scientific">Mycolicibacterium hassiacum (strain DSM 44199 / CIP 105218 / JCM 12690 / 3849)</name>
    <name type="common">Mycobacterium hassiacum</name>
    <dbReference type="NCBI Taxonomy" id="1122247"/>
    <lineage>
        <taxon>Bacteria</taxon>
        <taxon>Bacillati</taxon>
        <taxon>Actinomycetota</taxon>
        <taxon>Actinomycetes</taxon>
        <taxon>Mycobacteriales</taxon>
        <taxon>Mycobacteriaceae</taxon>
        <taxon>Mycolicibacterium</taxon>
    </lineage>
</organism>
<evidence type="ECO:0000256" key="2">
    <source>
        <dbReference type="SAM" id="Phobius"/>
    </source>
</evidence>
<keyword evidence="2" id="KW-0472">Membrane</keyword>
<feature type="compositionally biased region" description="Low complexity" evidence="1">
    <location>
        <begin position="98"/>
        <end position="109"/>
    </location>
</feature>
<comment type="caution">
    <text evidence="3">The sequence shown here is derived from an EMBL/GenBank/DDBJ whole genome shotgun (WGS) entry which is preliminary data.</text>
</comment>
<feature type="transmembrane region" description="Helical" evidence="2">
    <location>
        <begin position="59"/>
        <end position="80"/>
    </location>
</feature>
<keyword evidence="4" id="KW-1185">Reference proteome</keyword>
<dbReference type="Proteomes" id="UP000006265">
    <property type="component" value="Unassembled WGS sequence"/>
</dbReference>
<name>K5BBB6_MYCHD</name>
<dbReference type="eggNOG" id="ENOG5032DIC">
    <property type="taxonomic scope" value="Bacteria"/>
</dbReference>
<feature type="compositionally biased region" description="Basic and acidic residues" evidence="1">
    <location>
        <begin position="1"/>
        <end position="13"/>
    </location>
</feature>